<reference evidence="1 2" key="1">
    <citation type="journal article" date="2022" name="Genome Biol. Evol.">
        <title>The Spruce Budworm Genome: Reconstructing the Evolutionary History of Antifreeze Proteins.</title>
        <authorList>
            <person name="Beliveau C."/>
            <person name="Gagne P."/>
            <person name="Picq S."/>
            <person name="Vernygora O."/>
            <person name="Keeling C.I."/>
            <person name="Pinkney K."/>
            <person name="Doucet D."/>
            <person name="Wen F."/>
            <person name="Johnston J.S."/>
            <person name="Maaroufi H."/>
            <person name="Boyle B."/>
            <person name="Laroche J."/>
            <person name="Dewar K."/>
            <person name="Juretic N."/>
            <person name="Blackburn G."/>
            <person name="Nisole A."/>
            <person name="Brunet B."/>
            <person name="Brandao M."/>
            <person name="Lumley L."/>
            <person name="Duan J."/>
            <person name="Quan G."/>
            <person name="Lucarotti C.J."/>
            <person name="Roe A.D."/>
            <person name="Sperling F.A.H."/>
            <person name="Levesque R.C."/>
            <person name="Cusson M."/>
        </authorList>
    </citation>
    <scope>NUCLEOTIDE SEQUENCE [LARGE SCALE GENOMIC DNA]</scope>
    <source>
        <strain evidence="1">Glfc:IPQL:Cfum</strain>
    </source>
</reference>
<proteinExistence type="predicted"/>
<keyword evidence="2" id="KW-1185">Reference proteome</keyword>
<name>A0ACC0KS72_CHOFU</name>
<gene>
    <name evidence="1" type="ORF">MSG28_012991</name>
</gene>
<dbReference type="Proteomes" id="UP001064048">
    <property type="component" value="Chromosome 23"/>
</dbReference>
<evidence type="ECO:0000313" key="1">
    <source>
        <dbReference type="EMBL" id="KAI8439133.1"/>
    </source>
</evidence>
<sequence>MFEKNTIQASAGTTSGNGNCSGGGACDNEWCRAALRCAAGEAAALRRELSRAREQRRGRRRPWPRGCAGRGRAGAAPTSPSGGARLAAACAALSERAAHLQRALSAETRVKLDLLQALGDAKRHMHIQEGLISRQDKEMEELKAQMLAVMPTEFVAPTGGVSKLRLSDGSPLDPTLPSTPPNNYARTPKHTSEQVDRLIWFAVEFHSP</sequence>
<dbReference type="EMBL" id="CM046123">
    <property type="protein sequence ID" value="KAI8439133.1"/>
    <property type="molecule type" value="Genomic_DNA"/>
</dbReference>
<comment type="caution">
    <text evidence="1">The sequence shown here is derived from an EMBL/GenBank/DDBJ whole genome shotgun (WGS) entry which is preliminary data.</text>
</comment>
<accession>A0ACC0KS72</accession>
<protein>
    <submittedName>
        <fullName evidence="1">Uncharacterized protein</fullName>
    </submittedName>
</protein>
<organism evidence="1 2">
    <name type="scientific">Choristoneura fumiferana</name>
    <name type="common">Spruce budworm moth</name>
    <name type="synonym">Archips fumiferana</name>
    <dbReference type="NCBI Taxonomy" id="7141"/>
    <lineage>
        <taxon>Eukaryota</taxon>
        <taxon>Metazoa</taxon>
        <taxon>Ecdysozoa</taxon>
        <taxon>Arthropoda</taxon>
        <taxon>Hexapoda</taxon>
        <taxon>Insecta</taxon>
        <taxon>Pterygota</taxon>
        <taxon>Neoptera</taxon>
        <taxon>Endopterygota</taxon>
        <taxon>Lepidoptera</taxon>
        <taxon>Glossata</taxon>
        <taxon>Ditrysia</taxon>
        <taxon>Tortricoidea</taxon>
        <taxon>Tortricidae</taxon>
        <taxon>Tortricinae</taxon>
        <taxon>Choristoneura</taxon>
    </lineage>
</organism>
<evidence type="ECO:0000313" key="2">
    <source>
        <dbReference type="Proteomes" id="UP001064048"/>
    </source>
</evidence>